<evidence type="ECO:0000256" key="1">
    <source>
        <dbReference type="ARBA" id="ARBA00004123"/>
    </source>
</evidence>
<protein>
    <recommendedName>
        <fullName evidence="6">Zinc finger PHD-type domain-containing protein</fullName>
    </recommendedName>
</protein>
<comment type="subcellular location">
    <subcellularLocation>
        <location evidence="1">Nucleus</location>
    </subcellularLocation>
</comment>
<dbReference type="PANTHER" id="PTHR45915">
    <property type="entry name" value="TRANSCRIPTION INTERMEDIARY FACTOR"/>
    <property type="match status" value="1"/>
</dbReference>
<proteinExistence type="predicted"/>
<evidence type="ECO:0000256" key="5">
    <source>
        <dbReference type="SAM" id="MobiDB-lite"/>
    </source>
</evidence>
<name>A0ABQ9GJQ0_9NEOP</name>
<evidence type="ECO:0000313" key="8">
    <source>
        <dbReference type="Proteomes" id="UP001159363"/>
    </source>
</evidence>
<gene>
    <name evidence="7" type="ORF">PR048_025873</name>
</gene>
<feature type="compositionally biased region" description="Basic and acidic residues" evidence="5">
    <location>
        <begin position="1"/>
        <end position="20"/>
    </location>
</feature>
<organism evidence="7 8">
    <name type="scientific">Dryococelus australis</name>
    <dbReference type="NCBI Taxonomy" id="614101"/>
    <lineage>
        <taxon>Eukaryota</taxon>
        <taxon>Metazoa</taxon>
        <taxon>Ecdysozoa</taxon>
        <taxon>Arthropoda</taxon>
        <taxon>Hexapoda</taxon>
        <taxon>Insecta</taxon>
        <taxon>Pterygota</taxon>
        <taxon>Neoptera</taxon>
        <taxon>Polyneoptera</taxon>
        <taxon>Phasmatodea</taxon>
        <taxon>Verophasmatodea</taxon>
        <taxon>Anareolatae</taxon>
        <taxon>Phasmatidae</taxon>
        <taxon>Eurycanthinae</taxon>
        <taxon>Dryococelus</taxon>
    </lineage>
</organism>
<keyword evidence="8" id="KW-1185">Reference proteome</keyword>
<accession>A0ABQ9GJQ0</accession>
<dbReference type="InterPro" id="IPR001965">
    <property type="entry name" value="Znf_PHD"/>
</dbReference>
<keyword evidence="3" id="KW-0863">Zinc-finger</keyword>
<keyword evidence="2" id="KW-0479">Metal-binding</keyword>
<dbReference type="PANTHER" id="PTHR45915:SF2">
    <property type="entry name" value="TOUTATIS, ISOFORM E"/>
    <property type="match status" value="1"/>
</dbReference>
<feature type="domain" description="Zinc finger PHD-type" evidence="6">
    <location>
        <begin position="72"/>
        <end position="112"/>
    </location>
</feature>
<dbReference type="Proteomes" id="UP001159363">
    <property type="component" value="Chromosome 10"/>
</dbReference>
<dbReference type="SMART" id="SM00249">
    <property type="entry name" value="PHD"/>
    <property type="match status" value="1"/>
</dbReference>
<keyword evidence="4" id="KW-0862">Zinc</keyword>
<evidence type="ECO:0000256" key="3">
    <source>
        <dbReference type="ARBA" id="ARBA00022771"/>
    </source>
</evidence>
<dbReference type="InterPro" id="IPR019787">
    <property type="entry name" value="Znf_PHD-finger"/>
</dbReference>
<evidence type="ECO:0000313" key="7">
    <source>
        <dbReference type="EMBL" id="KAJ8872271.1"/>
    </source>
</evidence>
<evidence type="ECO:0000256" key="4">
    <source>
        <dbReference type="ARBA" id="ARBA00022833"/>
    </source>
</evidence>
<sequence length="112" mass="12938">MERRVARWRERERESKRESRSAGGIVSDHMESEHASTIEIIQANEIRIESMRDGVTQGFAMFTACVCLMVQNCQFCHSGDNEDKLLLCDGCDKGYHTYCFRPKMDNIPDGDW</sequence>
<dbReference type="EMBL" id="JARBHB010000011">
    <property type="protein sequence ID" value="KAJ8872271.1"/>
    <property type="molecule type" value="Genomic_DNA"/>
</dbReference>
<dbReference type="Gene3D" id="3.30.40.10">
    <property type="entry name" value="Zinc/RING finger domain, C3HC4 (zinc finger)"/>
    <property type="match status" value="1"/>
</dbReference>
<comment type="caution">
    <text evidence="7">The sequence shown here is derived from an EMBL/GenBank/DDBJ whole genome shotgun (WGS) entry which is preliminary data.</text>
</comment>
<evidence type="ECO:0000256" key="2">
    <source>
        <dbReference type="ARBA" id="ARBA00022723"/>
    </source>
</evidence>
<dbReference type="Pfam" id="PF00628">
    <property type="entry name" value="PHD"/>
    <property type="match status" value="1"/>
</dbReference>
<dbReference type="SUPFAM" id="SSF57903">
    <property type="entry name" value="FYVE/PHD zinc finger"/>
    <property type="match status" value="1"/>
</dbReference>
<feature type="region of interest" description="Disordered" evidence="5">
    <location>
        <begin position="1"/>
        <end position="33"/>
    </location>
</feature>
<dbReference type="CDD" id="cd15545">
    <property type="entry name" value="PHD_BAZ2A_like"/>
    <property type="match status" value="1"/>
</dbReference>
<dbReference type="InterPro" id="IPR013083">
    <property type="entry name" value="Znf_RING/FYVE/PHD"/>
</dbReference>
<reference evidence="7 8" key="1">
    <citation type="submission" date="2023-02" db="EMBL/GenBank/DDBJ databases">
        <title>LHISI_Scaffold_Assembly.</title>
        <authorList>
            <person name="Stuart O.P."/>
            <person name="Cleave R."/>
            <person name="Magrath M.J.L."/>
            <person name="Mikheyev A.S."/>
        </authorList>
    </citation>
    <scope>NUCLEOTIDE SEQUENCE [LARGE SCALE GENOMIC DNA]</scope>
    <source>
        <strain evidence="7">Daus_M_001</strain>
        <tissue evidence="7">Leg muscle</tissue>
    </source>
</reference>
<evidence type="ECO:0000259" key="6">
    <source>
        <dbReference type="SMART" id="SM00249"/>
    </source>
</evidence>
<dbReference type="InterPro" id="IPR011011">
    <property type="entry name" value="Znf_FYVE_PHD"/>
</dbReference>